<dbReference type="Pfam" id="PF01032">
    <property type="entry name" value="FecCD"/>
    <property type="match status" value="1"/>
</dbReference>
<dbReference type="Proteomes" id="UP000430508">
    <property type="component" value="Chromosome"/>
</dbReference>
<comment type="similarity">
    <text evidence="2">Belongs to the binding-protein-dependent transport system permease family. FecCD subfamily.</text>
</comment>
<dbReference type="SUPFAM" id="SSF81345">
    <property type="entry name" value="ABC transporter involved in vitamin B12 uptake, BtuC"/>
    <property type="match status" value="1"/>
</dbReference>
<dbReference type="GO" id="GO:0005886">
    <property type="term" value="C:plasma membrane"/>
    <property type="evidence" value="ECO:0007669"/>
    <property type="project" value="UniProtKB-SubCell"/>
</dbReference>
<evidence type="ECO:0000256" key="6">
    <source>
        <dbReference type="ARBA" id="ARBA00022989"/>
    </source>
</evidence>
<evidence type="ECO:0000256" key="7">
    <source>
        <dbReference type="ARBA" id="ARBA00023136"/>
    </source>
</evidence>
<dbReference type="CDD" id="cd06550">
    <property type="entry name" value="TM_ABC_iron-siderophores_like"/>
    <property type="match status" value="1"/>
</dbReference>
<feature type="transmembrane region" description="Helical" evidence="8">
    <location>
        <begin position="246"/>
        <end position="268"/>
    </location>
</feature>
<evidence type="ECO:0000256" key="8">
    <source>
        <dbReference type="SAM" id="Phobius"/>
    </source>
</evidence>
<feature type="transmembrane region" description="Helical" evidence="8">
    <location>
        <begin position="12"/>
        <end position="32"/>
    </location>
</feature>
<dbReference type="PANTHER" id="PTHR30472:SF41">
    <property type="entry name" value="TRANSPORT SYSTEM PERMEASE PROTEIN"/>
    <property type="match status" value="1"/>
</dbReference>
<evidence type="ECO:0000313" key="10">
    <source>
        <dbReference type="Proteomes" id="UP000430508"/>
    </source>
</evidence>
<dbReference type="PANTHER" id="PTHR30472">
    <property type="entry name" value="FERRIC ENTEROBACTIN TRANSPORT SYSTEM PERMEASE PROTEIN"/>
    <property type="match status" value="1"/>
</dbReference>
<dbReference type="Gene3D" id="1.10.3470.10">
    <property type="entry name" value="ABC transporter involved in vitamin B12 uptake, BtuC"/>
    <property type="match status" value="1"/>
</dbReference>
<evidence type="ECO:0000256" key="3">
    <source>
        <dbReference type="ARBA" id="ARBA00022448"/>
    </source>
</evidence>
<evidence type="ECO:0000313" key="9">
    <source>
        <dbReference type="EMBL" id="QGZ99470.1"/>
    </source>
</evidence>
<feature type="transmembrane region" description="Helical" evidence="8">
    <location>
        <begin position="288"/>
        <end position="308"/>
    </location>
</feature>
<comment type="subcellular location">
    <subcellularLocation>
        <location evidence="1">Cell membrane</location>
        <topology evidence="1">Multi-pass membrane protein</topology>
    </subcellularLocation>
</comment>
<reference evidence="9 10" key="1">
    <citation type="submission" date="2019-12" db="EMBL/GenBank/DDBJ databases">
        <title>Sequence classification of anaerobic respiratory reductive dehalogenases: First we see many, then we see few.</title>
        <authorList>
            <person name="Molenda O."/>
            <person name="Puentes Jacome L.A."/>
            <person name="Cao X."/>
            <person name="Nesbo C.L."/>
            <person name="Tang S."/>
            <person name="Morson N."/>
            <person name="Patron J."/>
            <person name="Lomheim L."/>
            <person name="Wishart D.S."/>
            <person name="Edwards E.A."/>
        </authorList>
    </citation>
    <scope>NUCLEOTIDE SEQUENCE [LARGE SCALE GENOMIC DNA]</scope>
    <source>
        <strain evidence="9 10">12DCA</strain>
    </source>
</reference>
<proteinExistence type="inferred from homology"/>
<dbReference type="GO" id="GO:0022857">
    <property type="term" value="F:transmembrane transporter activity"/>
    <property type="evidence" value="ECO:0007669"/>
    <property type="project" value="InterPro"/>
</dbReference>
<feature type="transmembrane region" description="Helical" evidence="8">
    <location>
        <begin position="68"/>
        <end position="89"/>
    </location>
</feature>
<keyword evidence="3" id="KW-0813">Transport</keyword>
<keyword evidence="5 8" id="KW-0812">Transmembrane</keyword>
<organism evidence="9 10">
    <name type="scientific">Dehalobacter restrictus</name>
    <dbReference type="NCBI Taxonomy" id="55583"/>
    <lineage>
        <taxon>Bacteria</taxon>
        <taxon>Bacillati</taxon>
        <taxon>Bacillota</taxon>
        <taxon>Clostridia</taxon>
        <taxon>Eubacteriales</taxon>
        <taxon>Desulfitobacteriaceae</taxon>
        <taxon>Dehalobacter</taxon>
    </lineage>
</organism>
<sequence>MDQQRLKLKMHVFFIIILALLATMVFLLNISAGSVNISLEHIIKILTGHETGNDTYASIVMNIRLPRALATLVGGACLAVAGLLLQIFFRNPIVEPYVLGISSGASLFVGLVVLGGYTFGMTHMTPMFLFGGAFLGAMVVMLVVVLAAKKVRNITTLLIIGLMAGFICSAMTSMLTAFADKEKIHAFMMWTLGSFSGFSWTQVECLYLIGVPFLLMSLLICKPLNAMLFGEKYALSMGLNIKRFRMLVILISSVLTAVITAFAGPVSFVGLAVPHMVRISFGTSDNRVLLPGVILAGALMTGICDLGARMLMAPTELPLSAITSLIGAPIVVYLLLRKGSEL</sequence>
<dbReference type="InterPro" id="IPR037294">
    <property type="entry name" value="ABC_BtuC-like"/>
</dbReference>
<dbReference type="GO" id="GO:0033214">
    <property type="term" value="P:siderophore-iron import into cell"/>
    <property type="evidence" value="ECO:0007669"/>
    <property type="project" value="TreeGrafter"/>
</dbReference>
<evidence type="ECO:0000256" key="5">
    <source>
        <dbReference type="ARBA" id="ARBA00022692"/>
    </source>
</evidence>
<evidence type="ECO:0000256" key="1">
    <source>
        <dbReference type="ARBA" id="ARBA00004651"/>
    </source>
</evidence>
<dbReference type="EMBL" id="CP046996">
    <property type="protein sequence ID" value="QGZ99470.1"/>
    <property type="molecule type" value="Genomic_DNA"/>
</dbReference>
<gene>
    <name evidence="9" type="ORF">GQ588_01735</name>
</gene>
<keyword evidence="6 8" id="KW-1133">Transmembrane helix</keyword>
<keyword evidence="4" id="KW-1003">Cell membrane</keyword>
<evidence type="ECO:0000256" key="2">
    <source>
        <dbReference type="ARBA" id="ARBA00007935"/>
    </source>
</evidence>
<feature type="transmembrane region" description="Helical" evidence="8">
    <location>
        <begin position="317"/>
        <end position="336"/>
    </location>
</feature>
<accession>A0A857DFJ5</accession>
<feature type="transmembrane region" description="Helical" evidence="8">
    <location>
        <begin position="96"/>
        <end position="120"/>
    </location>
</feature>
<keyword evidence="7 8" id="KW-0472">Membrane</keyword>
<feature type="transmembrane region" description="Helical" evidence="8">
    <location>
        <begin position="126"/>
        <end position="148"/>
    </location>
</feature>
<feature type="transmembrane region" description="Helical" evidence="8">
    <location>
        <begin position="155"/>
        <end position="179"/>
    </location>
</feature>
<dbReference type="RefSeq" id="WP_025205033.1">
    <property type="nucleotide sequence ID" value="NZ_CP046996.1"/>
</dbReference>
<feature type="transmembrane region" description="Helical" evidence="8">
    <location>
        <begin position="206"/>
        <end position="225"/>
    </location>
</feature>
<dbReference type="AlphaFoldDB" id="A0A857DFJ5"/>
<protein>
    <submittedName>
        <fullName evidence="9">Iron chelate uptake ABC transporter family permease subunit</fullName>
    </submittedName>
</protein>
<dbReference type="FunFam" id="1.10.3470.10:FF:000001">
    <property type="entry name" value="Vitamin B12 ABC transporter permease BtuC"/>
    <property type="match status" value="1"/>
</dbReference>
<dbReference type="InterPro" id="IPR000522">
    <property type="entry name" value="ABC_transptr_permease_BtuC"/>
</dbReference>
<evidence type="ECO:0000256" key="4">
    <source>
        <dbReference type="ARBA" id="ARBA00022475"/>
    </source>
</evidence>
<name>A0A857DFJ5_9FIRM</name>